<dbReference type="PANTHER" id="PTHR48475:SF2">
    <property type="entry name" value="RIBONUCLEASE H"/>
    <property type="match status" value="1"/>
</dbReference>
<dbReference type="Gene3D" id="3.30.420.10">
    <property type="entry name" value="Ribonuclease H-like superfamily/Ribonuclease H"/>
    <property type="match status" value="1"/>
</dbReference>
<sequence>MEFALRMAVKGQILVDFMVKCSFQNSIDPSVLLIDPTENEWKYGLSFGFQTSNNAIEYEALLSGLQLARQLGVKDLVVHINSQLMVK</sequence>
<dbReference type="GO" id="GO:0004523">
    <property type="term" value="F:RNA-DNA hybrid ribonuclease activity"/>
    <property type="evidence" value="ECO:0007669"/>
    <property type="project" value="InterPro"/>
</dbReference>
<organism evidence="2 3">
    <name type="scientific">Gossypium australe</name>
    <dbReference type="NCBI Taxonomy" id="47621"/>
    <lineage>
        <taxon>Eukaryota</taxon>
        <taxon>Viridiplantae</taxon>
        <taxon>Streptophyta</taxon>
        <taxon>Embryophyta</taxon>
        <taxon>Tracheophyta</taxon>
        <taxon>Spermatophyta</taxon>
        <taxon>Magnoliopsida</taxon>
        <taxon>eudicotyledons</taxon>
        <taxon>Gunneridae</taxon>
        <taxon>Pentapetalae</taxon>
        <taxon>rosids</taxon>
        <taxon>malvids</taxon>
        <taxon>Malvales</taxon>
        <taxon>Malvaceae</taxon>
        <taxon>Malvoideae</taxon>
        <taxon>Gossypium</taxon>
    </lineage>
</organism>
<dbReference type="OrthoDB" id="912837at2759"/>
<keyword evidence="3" id="KW-1185">Reference proteome</keyword>
<comment type="caution">
    <text evidence="2">The sequence shown here is derived from an EMBL/GenBank/DDBJ whole genome shotgun (WGS) entry which is preliminary data.</text>
</comment>
<proteinExistence type="predicted"/>
<dbReference type="SUPFAM" id="SSF53098">
    <property type="entry name" value="Ribonuclease H-like"/>
    <property type="match status" value="1"/>
</dbReference>
<dbReference type="InterPro" id="IPR002156">
    <property type="entry name" value="RNaseH_domain"/>
</dbReference>
<dbReference type="PANTHER" id="PTHR48475">
    <property type="entry name" value="RIBONUCLEASE H"/>
    <property type="match status" value="1"/>
</dbReference>
<dbReference type="InterPro" id="IPR036397">
    <property type="entry name" value="RNaseH_sf"/>
</dbReference>
<accession>A0A5B6W8K1</accession>
<evidence type="ECO:0000259" key="1">
    <source>
        <dbReference type="Pfam" id="PF13456"/>
    </source>
</evidence>
<evidence type="ECO:0000313" key="3">
    <source>
        <dbReference type="Proteomes" id="UP000325315"/>
    </source>
</evidence>
<dbReference type="GO" id="GO:0003676">
    <property type="term" value="F:nucleic acid binding"/>
    <property type="evidence" value="ECO:0007669"/>
    <property type="project" value="InterPro"/>
</dbReference>
<evidence type="ECO:0000313" key="2">
    <source>
        <dbReference type="EMBL" id="KAA3477202.1"/>
    </source>
</evidence>
<gene>
    <name evidence="2" type="ORF">EPI10_011108</name>
</gene>
<dbReference type="EMBL" id="SMMG02000004">
    <property type="protein sequence ID" value="KAA3477202.1"/>
    <property type="molecule type" value="Genomic_DNA"/>
</dbReference>
<protein>
    <submittedName>
        <fullName evidence="2">Rve domain-containing protein/RVT_3 domain-containing protein</fullName>
    </submittedName>
</protein>
<dbReference type="Proteomes" id="UP000325315">
    <property type="component" value="Unassembled WGS sequence"/>
</dbReference>
<dbReference type="Pfam" id="PF13456">
    <property type="entry name" value="RVT_3"/>
    <property type="match status" value="1"/>
</dbReference>
<dbReference type="InterPro" id="IPR012337">
    <property type="entry name" value="RNaseH-like_sf"/>
</dbReference>
<name>A0A5B6W8K1_9ROSI</name>
<reference evidence="2" key="1">
    <citation type="submission" date="2019-08" db="EMBL/GenBank/DDBJ databases">
        <authorList>
            <person name="Liu F."/>
        </authorList>
    </citation>
    <scope>NUCLEOTIDE SEQUENCE [LARGE SCALE GENOMIC DNA]</scope>
    <source>
        <strain evidence="2">PA1801</strain>
        <tissue evidence="2">Leaf</tissue>
    </source>
</reference>
<dbReference type="AlphaFoldDB" id="A0A5B6W8K1"/>
<feature type="domain" description="RNase H type-1" evidence="1">
    <location>
        <begin position="50"/>
        <end position="86"/>
    </location>
</feature>